<dbReference type="OrthoDB" id="5324744at2759"/>
<gene>
    <name evidence="1" type="ORF">METBISCDRAFT_30449</name>
</gene>
<name>A0A4P9ZDL4_9ASCO</name>
<dbReference type="InterPro" id="IPR036322">
    <property type="entry name" value="WD40_repeat_dom_sf"/>
</dbReference>
<evidence type="ECO:0000313" key="2">
    <source>
        <dbReference type="Proteomes" id="UP000268321"/>
    </source>
</evidence>
<accession>A0A4P9ZDL4</accession>
<keyword evidence="2" id="KW-1185">Reference proteome</keyword>
<protein>
    <submittedName>
        <fullName evidence="1">Uncharacterized protein</fullName>
    </submittedName>
</protein>
<reference evidence="2" key="1">
    <citation type="journal article" date="2018" name="Nat. Microbiol.">
        <title>Leveraging single-cell genomics to expand the fungal tree of life.</title>
        <authorList>
            <person name="Ahrendt S.R."/>
            <person name="Quandt C.A."/>
            <person name="Ciobanu D."/>
            <person name="Clum A."/>
            <person name="Salamov A."/>
            <person name="Andreopoulos B."/>
            <person name="Cheng J.F."/>
            <person name="Woyke T."/>
            <person name="Pelin A."/>
            <person name="Henrissat B."/>
            <person name="Reynolds N.K."/>
            <person name="Benny G.L."/>
            <person name="Smith M.E."/>
            <person name="James T.Y."/>
            <person name="Grigoriev I.V."/>
        </authorList>
    </citation>
    <scope>NUCLEOTIDE SEQUENCE [LARGE SCALE GENOMIC DNA]</scope>
    <source>
        <strain evidence="2">Baker2002</strain>
    </source>
</reference>
<dbReference type="AlphaFoldDB" id="A0A4P9ZDL4"/>
<dbReference type="EMBL" id="ML004447">
    <property type="protein sequence ID" value="RKP31047.1"/>
    <property type="molecule type" value="Genomic_DNA"/>
</dbReference>
<dbReference type="Proteomes" id="UP000268321">
    <property type="component" value="Unassembled WGS sequence"/>
</dbReference>
<evidence type="ECO:0000313" key="1">
    <source>
        <dbReference type="EMBL" id="RKP31047.1"/>
    </source>
</evidence>
<sequence>MDPVRHSSLSNLLRFPGISSGTIVKDASVLSCGCLVLESLHLLLHKLPVNILKEQIEIESSLRIRRVLSLKQRSGRVLNGKPHAKENLDLLELFFKFAKEEANVSQVNLADVKSVSLSNPARKSRNLGHPVDKPLSQHIQATGEKYNLPLASDSTIATRNLERRLHLGHRATGVQLLLVVSMFSTQQNKFTFSSRPLKLRKFLCTTIYTSYDTELNMETTTFALVSDKRWELHQYSSGRPILLACGKLSGEYGPLFSEIKSPRDEGIVVRNDFGRAKVDNLDGDGLTSRLKTWIHLSCCLSKNYLIISGTKGLVRVLNVDPSCGAIGEPVYSYLTNFPIWCISVSPNSQLVACGITAREKISGNQQPFIILHQIDTGAVGQVNVTPITIPVPYRVSLKIINFNASSTHLLCCTVYEMRYFIIRLRGEDAADYRRPRLIFSDMRVARKGNKTDSGEDRFKHLDELVSDEDDDQMLDNEGITDIKFGRSFSNTMVITTSSIKSRPRIVLKLNGPAIDSRKSAVDSTSEDLMFEFNLQISNHVEDTNESTNILGADVIMKIPEIGSTIYAVDVSPRGNGMVFVDKLGRLLLVAKSTEQLVIFNQKFVYKNIVQLGEVAPALRSAEAASVKFSAHGEKIFTVHRKGIFQVFDFTKGIPGEHPGVFKCKICV</sequence>
<organism evidence="1 2">
    <name type="scientific">Metschnikowia bicuspidata</name>
    <dbReference type="NCBI Taxonomy" id="27322"/>
    <lineage>
        <taxon>Eukaryota</taxon>
        <taxon>Fungi</taxon>
        <taxon>Dikarya</taxon>
        <taxon>Ascomycota</taxon>
        <taxon>Saccharomycotina</taxon>
        <taxon>Pichiomycetes</taxon>
        <taxon>Metschnikowiaceae</taxon>
        <taxon>Metschnikowia</taxon>
    </lineage>
</organism>
<proteinExistence type="predicted"/>
<dbReference type="SUPFAM" id="SSF50978">
    <property type="entry name" value="WD40 repeat-like"/>
    <property type="match status" value="1"/>
</dbReference>